<gene>
    <name evidence="11" type="ORF">CUNI_LOCUS16703</name>
</gene>
<evidence type="ECO:0000256" key="6">
    <source>
        <dbReference type="ARBA" id="ARBA00023242"/>
    </source>
</evidence>
<dbReference type="PANTHER" id="PTHR46271:SF4">
    <property type="entry name" value="HOMEOBOX PROTEIN, PUTATIVE-RELATED"/>
    <property type="match status" value="1"/>
</dbReference>
<evidence type="ECO:0000256" key="1">
    <source>
        <dbReference type="ARBA" id="ARBA00004123"/>
    </source>
</evidence>
<evidence type="ECO:0000256" key="2">
    <source>
        <dbReference type="ARBA" id="ARBA00023015"/>
    </source>
</evidence>
<dbReference type="EMBL" id="CAJHNH020004498">
    <property type="protein sequence ID" value="CAG5131145.1"/>
    <property type="molecule type" value="Genomic_DNA"/>
</dbReference>
<name>A0A8S3ZUF9_9EUPU</name>
<feature type="non-terminal residue" evidence="11">
    <location>
        <position position="1"/>
    </location>
</feature>
<organism evidence="11 12">
    <name type="scientific">Candidula unifasciata</name>
    <dbReference type="NCBI Taxonomy" id="100452"/>
    <lineage>
        <taxon>Eukaryota</taxon>
        <taxon>Metazoa</taxon>
        <taxon>Spiralia</taxon>
        <taxon>Lophotrochozoa</taxon>
        <taxon>Mollusca</taxon>
        <taxon>Gastropoda</taxon>
        <taxon>Heterobranchia</taxon>
        <taxon>Euthyneura</taxon>
        <taxon>Panpulmonata</taxon>
        <taxon>Eupulmonata</taxon>
        <taxon>Stylommatophora</taxon>
        <taxon>Helicina</taxon>
        <taxon>Helicoidea</taxon>
        <taxon>Geomitridae</taxon>
        <taxon>Candidula</taxon>
    </lineage>
</organism>
<evidence type="ECO:0000256" key="8">
    <source>
        <dbReference type="RuleBase" id="RU000682"/>
    </source>
</evidence>
<dbReference type="CDD" id="cd00086">
    <property type="entry name" value="homeodomain"/>
    <property type="match status" value="1"/>
</dbReference>
<dbReference type="SUPFAM" id="SSF46689">
    <property type="entry name" value="Homeodomain-like"/>
    <property type="match status" value="1"/>
</dbReference>
<dbReference type="GO" id="GO:0005634">
    <property type="term" value="C:nucleus"/>
    <property type="evidence" value="ECO:0007669"/>
    <property type="project" value="UniProtKB-SubCell"/>
</dbReference>
<dbReference type="Gene3D" id="1.10.10.60">
    <property type="entry name" value="Homeodomain-like"/>
    <property type="match status" value="1"/>
</dbReference>
<dbReference type="Pfam" id="PF00046">
    <property type="entry name" value="Homeodomain"/>
    <property type="match status" value="1"/>
</dbReference>
<dbReference type="InterPro" id="IPR009057">
    <property type="entry name" value="Homeodomain-like_sf"/>
</dbReference>
<dbReference type="OrthoDB" id="6159439at2759"/>
<dbReference type="GO" id="GO:0000978">
    <property type="term" value="F:RNA polymerase II cis-regulatory region sequence-specific DNA binding"/>
    <property type="evidence" value="ECO:0007669"/>
    <property type="project" value="TreeGrafter"/>
</dbReference>
<evidence type="ECO:0000256" key="5">
    <source>
        <dbReference type="ARBA" id="ARBA00023163"/>
    </source>
</evidence>
<dbReference type="AlphaFoldDB" id="A0A8S3ZUF9"/>
<keyword evidence="6 7" id="KW-0539">Nucleus</keyword>
<keyword evidence="2" id="KW-0805">Transcription regulation</keyword>
<reference evidence="11" key="1">
    <citation type="submission" date="2021-04" db="EMBL/GenBank/DDBJ databases">
        <authorList>
            <consortium name="Molecular Ecology Group"/>
        </authorList>
    </citation>
    <scope>NUCLEOTIDE SEQUENCE</scope>
</reference>
<dbReference type="Proteomes" id="UP000678393">
    <property type="component" value="Unassembled WGS sequence"/>
</dbReference>
<proteinExistence type="predicted"/>
<dbReference type="FunFam" id="1.10.10.60:FF:000071">
    <property type="entry name" value="Retinal homeobox gene 2"/>
    <property type="match status" value="1"/>
</dbReference>
<evidence type="ECO:0000313" key="11">
    <source>
        <dbReference type="EMBL" id="CAG5131145.1"/>
    </source>
</evidence>
<feature type="DNA-binding region" description="Homeobox" evidence="7">
    <location>
        <begin position="39"/>
        <end position="98"/>
    </location>
</feature>
<feature type="region of interest" description="Disordered" evidence="9">
    <location>
        <begin position="1"/>
        <end position="42"/>
    </location>
</feature>
<dbReference type="PROSITE" id="PS50071">
    <property type="entry name" value="HOMEOBOX_2"/>
    <property type="match status" value="1"/>
</dbReference>
<dbReference type="SMART" id="SM00389">
    <property type="entry name" value="HOX"/>
    <property type="match status" value="1"/>
</dbReference>
<dbReference type="PROSITE" id="PS00027">
    <property type="entry name" value="HOMEOBOX_1"/>
    <property type="match status" value="1"/>
</dbReference>
<keyword evidence="5" id="KW-0804">Transcription</keyword>
<dbReference type="GO" id="GO:0000981">
    <property type="term" value="F:DNA-binding transcription factor activity, RNA polymerase II-specific"/>
    <property type="evidence" value="ECO:0007669"/>
    <property type="project" value="InterPro"/>
</dbReference>
<dbReference type="InterPro" id="IPR043562">
    <property type="entry name" value="RAX/RAX2"/>
</dbReference>
<dbReference type="InterPro" id="IPR017970">
    <property type="entry name" value="Homeobox_CS"/>
</dbReference>
<dbReference type="GO" id="GO:0045944">
    <property type="term" value="P:positive regulation of transcription by RNA polymerase II"/>
    <property type="evidence" value="ECO:0007669"/>
    <property type="project" value="InterPro"/>
</dbReference>
<keyword evidence="4 7" id="KW-0371">Homeobox</keyword>
<evidence type="ECO:0000259" key="10">
    <source>
        <dbReference type="PROSITE" id="PS50071"/>
    </source>
</evidence>
<comment type="caution">
    <text evidence="11">The sequence shown here is derived from an EMBL/GenBank/DDBJ whole genome shotgun (WGS) entry which is preliminary data.</text>
</comment>
<keyword evidence="3 7" id="KW-0238">DNA-binding</keyword>
<evidence type="ECO:0000256" key="4">
    <source>
        <dbReference type="ARBA" id="ARBA00023155"/>
    </source>
</evidence>
<dbReference type="PANTHER" id="PTHR46271">
    <property type="entry name" value="HOMEOBOX PROTEIN, PUTATIVE-RELATED"/>
    <property type="match status" value="1"/>
</dbReference>
<sequence>PTMKHLDDEANDIPDDNDDDDDIDEENDSDDFSKNRKKQRRNRTTFTTYQLHELERAFERSHYPDVYSREELALKINLPEVRVQVWFQNRRAKWRRQEKNEFAKLSDCHTVQAIPKLPKTLNLEPSSLPLDPWLTPAISGMTSSSYPMAHPACVMSSPSSRSFPEYLPASMSSPCSNLTSHLQGLSGVFGPVMSGRGRTGNHFDINNDKNYHYPPLRIRTRDRF</sequence>
<evidence type="ECO:0000256" key="9">
    <source>
        <dbReference type="SAM" id="MobiDB-lite"/>
    </source>
</evidence>
<evidence type="ECO:0000256" key="7">
    <source>
        <dbReference type="PROSITE-ProRule" id="PRU00108"/>
    </source>
</evidence>
<accession>A0A8S3ZUF9</accession>
<feature type="domain" description="Homeobox" evidence="10">
    <location>
        <begin position="37"/>
        <end position="97"/>
    </location>
</feature>
<evidence type="ECO:0000313" key="12">
    <source>
        <dbReference type="Proteomes" id="UP000678393"/>
    </source>
</evidence>
<protein>
    <recommendedName>
        <fullName evidence="10">Homeobox domain-containing protein</fullName>
    </recommendedName>
</protein>
<dbReference type="InterPro" id="IPR001356">
    <property type="entry name" value="HD"/>
</dbReference>
<comment type="subcellular location">
    <subcellularLocation>
        <location evidence="1 7 8">Nucleus</location>
    </subcellularLocation>
</comment>
<keyword evidence="12" id="KW-1185">Reference proteome</keyword>
<evidence type="ECO:0000256" key="3">
    <source>
        <dbReference type="ARBA" id="ARBA00023125"/>
    </source>
</evidence>
<feature type="compositionally biased region" description="Acidic residues" evidence="9">
    <location>
        <begin position="9"/>
        <end position="30"/>
    </location>
</feature>